<evidence type="ECO:0000259" key="1">
    <source>
        <dbReference type="Pfam" id="PF13091"/>
    </source>
</evidence>
<dbReference type="CDD" id="cd00138">
    <property type="entry name" value="PLDc_SF"/>
    <property type="match status" value="1"/>
</dbReference>
<sequence>MALGCCRGLEPVMTTRNSATWQKRFVETIDQRNRELPPAWVSMPSVANARGEQGQAVFESGRSRQMANAVISLLSQAREKAVMSSFLLADKGVEDAILEAAKRGVRVYVLLASEARLGREEGEGEFDKRVLDQHKAMLTRLGGHALFRSAPHFHAKVVVIDPETRPAGLLLTANLTTEALERNEELAVNLNASEVIEVTGYLKWAMWEAAEHELIDPKDRFKATRPLGKVLHPDPGKQIVATTAKANAIQEEALRLIDGARSRIVVSSFGWDEDHAVVKRLCTRAREGLDVTVLARIRPSSMPALLALAKAGATVLGFRWLHAKAIWTESGQSLVMSANLQSDGLDHGFELGLRLSDGRSREILERLEGWCAAAPWRLEPKPLLGALLGKVKLWKQQQLVDDEILTSVDVDLGAVTAESAAAIEAGRPRRPAETASPSTLAHDLRCVWLVAAPSLAAKAKEKLRPAAEKDQPGASYQPAVFREPSGRLVVAVRSVAELDQARMVMGEVGAATIVVAEGAN</sequence>
<dbReference type="SUPFAM" id="SSF56024">
    <property type="entry name" value="Phospholipase D/nuclease"/>
    <property type="match status" value="2"/>
</dbReference>
<name>A0A2N8KWT8_9BURK</name>
<dbReference type="GO" id="GO:0006793">
    <property type="term" value="P:phosphorus metabolic process"/>
    <property type="evidence" value="ECO:0007669"/>
    <property type="project" value="UniProtKB-ARBA"/>
</dbReference>
<dbReference type="PANTHER" id="PTHR21248">
    <property type="entry name" value="CARDIOLIPIN SYNTHASE"/>
    <property type="match status" value="1"/>
</dbReference>
<proteinExistence type="predicted"/>
<gene>
    <name evidence="2" type="ORF">C1O66_10575</name>
</gene>
<dbReference type="Pfam" id="PF13091">
    <property type="entry name" value="PLDc_2"/>
    <property type="match status" value="1"/>
</dbReference>
<evidence type="ECO:0000313" key="3">
    <source>
        <dbReference type="Proteomes" id="UP000235916"/>
    </source>
</evidence>
<feature type="domain" description="Phospholipase D-like" evidence="1">
    <location>
        <begin position="71"/>
        <end position="196"/>
    </location>
</feature>
<dbReference type="Proteomes" id="UP000235916">
    <property type="component" value="Unassembled WGS sequence"/>
</dbReference>
<dbReference type="InterPro" id="IPR025202">
    <property type="entry name" value="PLD-like_dom"/>
</dbReference>
<dbReference type="PANTHER" id="PTHR21248:SF22">
    <property type="entry name" value="PHOSPHOLIPASE D"/>
    <property type="match status" value="1"/>
</dbReference>
<dbReference type="AlphaFoldDB" id="A0A2N8KWT8"/>
<keyword evidence="3" id="KW-1185">Reference proteome</keyword>
<comment type="caution">
    <text evidence="2">The sequence shown here is derived from an EMBL/GenBank/DDBJ whole genome shotgun (WGS) entry which is preliminary data.</text>
</comment>
<dbReference type="EMBL" id="POSP01000003">
    <property type="protein sequence ID" value="PND37928.1"/>
    <property type="molecule type" value="Genomic_DNA"/>
</dbReference>
<dbReference type="Gene3D" id="3.30.870.10">
    <property type="entry name" value="Endonuclease Chain A"/>
    <property type="match status" value="2"/>
</dbReference>
<reference evidence="2 3" key="1">
    <citation type="submission" date="2018-01" db="EMBL/GenBank/DDBJ databases">
        <title>Draft genome sequence of Paucibacter aquatile CR182 isolated from freshwater of the Nakdong River.</title>
        <authorList>
            <person name="Choi A."/>
            <person name="Chung E.J."/>
        </authorList>
    </citation>
    <scope>NUCLEOTIDE SEQUENCE [LARGE SCALE GENOMIC DNA]</scope>
    <source>
        <strain evidence="2 3">CR182</strain>
    </source>
</reference>
<organism evidence="2 3">
    <name type="scientific">Kinneretia aquatilis</name>
    <dbReference type="NCBI Taxonomy" id="2070761"/>
    <lineage>
        <taxon>Bacteria</taxon>
        <taxon>Pseudomonadati</taxon>
        <taxon>Pseudomonadota</taxon>
        <taxon>Betaproteobacteria</taxon>
        <taxon>Burkholderiales</taxon>
        <taxon>Sphaerotilaceae</taxon>
        <taxon>Roseateles</taxon>
    </lineage>
</organism>
<dbReference type="OrthoDB" id="9177120at2"/>
<evidence type="ECO:0000313" key="2">
    <source>
        <dbReference type="EMBL" id="PND37928.1"/>
    </source>
</evidence>
<protein>
    <recommendedName>
        <fullName evidence="1">Phospholipase D-like domain-containing protein</fullName>
    </recommendedName>
</protein>
<accession>A0A2N8KWT8</accession>